<organism evidence="1 2">
    <name type="scientific">Dorea hominis</name>
    <dbReference type="NCBI Taxonomy" id="2763040"/>
    <lineage>
        <taxon>Bacteria</taxon>
        <taxon>Bacillati</taxon>
        <taxon>Bacillota</taxon>
        <taxon>Clostridia</taxon>
        <taxon>Lachnospirales</taxon>
        <taxon>Lachnospiraceae</taxon>
        <taxon>Dorea</taxon>
    </lineage>
</organism>
<name>A0ABR7F066_9FIRM</name>
<comment type="caution">
    <text evidence="1">The sequence shown here is derived from an EMBL/GenBank/DDBJ whole genome shotgun (WGS) entry which is preliminary data.</text>
</comment>
<proteinExistence type="predicted"/>
<accession>A0ABR7F066</accession>
<keyword evidence="2" id="KW-1185">Reference proteome</keyword>
<sequence length="107" mass="12914">MACKVERWNFVYVDKSYRDDFELTKLCMEQVGNLNTIYEYMSARLRGNKELAMLDLQEDFPNTEYYSSKLRNDDEIAATLFRLHGADSWAWHHMSKRLKKKYKIEEM</sequence>
<reference evidence="1 2" key="1">
    <citation type="submission" date="2020-08" db="EMBL/GenBank/DDBJ databases">
        <title>Genome public.</title>
        <authorList>
            <person name="Liu C."/>
            <person name="Sun Q."/>
        </authorList>
    </citation>
    <scope>NUCLEOTIDE SEQUENCE [LARGE SCALE GENOMIC DNA]</scope>
    <source>
        <strain evidence="1 2">NSJ-36</strain>
    </source>
</reference>
<dbReference type="EMBL" id="JACOOY010000020">
    <property type="protein sequence ID" value="MBC5666150.1"/>
    <property type="molecule type" value="Genomic_DNA"/>
</dbReference>
<evidence type="ECO:0000313" key="2">
    <source>
        <dbReference type="Proteomes" id="UP000647235"/>
    </source>
</evidence>
<dbReference type="RefSeq" id="WP_186856166.1">
    <property type="nucleotide sequence ID" value="NZ_JACOOY010000020.1"/>
</dbReference>
<protein>
    <submittedName>
        <fullName evidence="1">Uncharacterized protein</fullName>
    </submittedName>
</protein>
<gene>
    <name evidence="1" type="ORF">H8S07_12985</name>
</gene>
<evidence type="ECO:0000313" key="1">
    <source>
        <dbReference type="EMBL" id="MBC5666150.1"/>
    </source>
</evidence>
<dbReference type="Proteomes" id="UP000647235">
    <property type="component" value="Unassembled WGS sequence"/>
</dbReference>